<comment type="caution">
    <text evidence="1">The sequence shown here is derived from an EMBL/GenBank/DDBJ whole genome shotgun (WGS) entry which is preliminary data.</text>
</comment>
<dbReference type="EMBL" id="DPVE01000241">
    <property type="protein sequence ID" value="HCK31162.1"/>
    <property type="molecule type" value="Genomic_DNA"/>
</dbReference>
<protein>
    <submittedName>
        <fullName evidence="1">Leucyl aminopeptidase</fullName>
    </submittedName>
</protein>
<keyword evidence="1" id="KW-0378">Hydrolase</keyword>
<dbReference type="Proteomes" id="UP000263596">
    <property type="component" value="Unassembled WGS sequence"/>
</dbReference>
<accession>A0A3D2SQU1</accession>
<evidence type="ECO:0000313" key="1">
    <source>
        <dbReference type="EMBL" id="HCK31162.1"/>
    </source>
</evidence>
<dbReference type="InterPro" id="IPR043472">
    <property type="entry name" value="Macro_dom-like"/>
</dbReference>
<keyword evidence="1" id="KW-0031">Aminopeptidase</keyword>
<gene>
    <name evidence="1" type="ORF">DHW29_13910</name>
</gene>
<keyword evidence="1" id="KW-0645">Protease</keyword>
<dbReference type="AlphaFoldDB" id="A0A3D2SQU1"/>
<proteinExistence type="predicted"/>
<evidence type="ECO:0000313" key="2">
    <source>
        <dbReference type="Proteomes" id="UP000263596"/>
    </source>
</evidence>
<feature type="non-terminal residue" evidence="1">
    <location>
        <position position="119"/>
    </location>
</feature>
<reference evidence="1 2" key="1">
    <citation type="journal article" date="2018" name="Nat. Biotechnol.">
        <title>A standardized bacterial taxonomy based on genome phylogeny substantially revises the tree of life.</title>
        <authorList>
            <person name="Parks D.H."/>
            <person name="Chuvochina M."/>
            <person name="Waite D.W."/>
            <person name="Rinke C."/>
            <person name="Skarshewski A."/>
            <person name="Chaumeil P.A."/>
            <person name="Hugenholtz P."/>
        </authorList>
    </citation>
    <scope>NUCLEOTIDE SEQUENCE [LARGE SCALE GENOMIC DNA]</scope>
    <source>
        <strain evidence="1">UBA9669</strain>
    </source>
</reference>
<sequence>MKYTINSTLPQNSSAESLLILVDNNKLESIEKTYQINELKKLFEHVHYKASFNESLPLIGKLATIPNVTLLGLGDAADVKAAKIAKLAQSIIKATQTKFKQIHIDLSALPADLHYLFAL</sequence>
<dbReference type="GO" id="GO:0004177">
    <property type="term" value="F:aminopeptidase activity"/>
    <property type="evidence" value="ECO:0007669"/>
    <property type="project" value="UniProtKB-KW"/>
</dbReference>
<organism evidence="1 2">
    <name type="scientific">Acinetobacter ursingii</name>
    <dbReference type="NCBI Taxonomy" id="108980"/>
    <lineage>
        <taxon>Bacteria</taxon>
        <taxon>Pseudomonadati</taxon>
        <taxon>Pseudomonadota</taxon>
        <taxon>Gammaproteobacteria</taxon>
        <taxon>Moraxellales</taxon>
        <taxon>Moraxellaceae</taxon>
        <taxon>Acinetobacter</taxon>
    </lineage>
</organism>
<dbReference type="Gene3D" id="3.40.220.10">
    <property type="entry name" value="Leucine Aminopeptidase, subunit E, domain 1"/>
    <property type="match status" value="1"/>
</dbReference>
<name>A0A3D2SQU1_9GAMM</name>